<sequence length="430" mass="46774">MTEYSVFHKSLVTTARLIAQGASSYESTMPDDGLPVPRGGNLAIDRMMELTLRALGNAHGIVADVIDSHSFKLVQAAATYSEAESKALGAVQEIEKALRSGYSGYSIPDATDGQPKNTVLENPTLGAFRPHPPKISHVKAGDSVSLSALQYMNNWGDISGATGPGSSGPDPWIGGDFQGMIRLVSQLRVFKEQTTSLVDDLKIAAKKLIGTTGADWQPGWHGPAASLFAQAFARDAATMQSLGDVVAEKFAEHIDWLVWRLYGMQLKLEERAQVLLDQGCRIQSVEGKLYVTTTAGITPSMPQNELRDHINDLNSLFSDLHGKATKDRNVVARQLNDLFEKCKEVLQWHADKNNANRPDSDLNPSQSRKLGDYQKNLGKMEKDYNEVSKHLQVHWMESGKAALGVAAGTGPWAAWTGPAYTVIKAFLGIS</sequence>
<proteinExistence type="predicted"/>
<dbReference type="Proteomes" id="UP001501020">
    <property type="component" value="Unassembled WGS sequence"/>
</dbReference>
<gene>
    <name evidence="1" type="ORF">GCM10009727_76310</name>
</gene>
<accession>A0ABP5M5R8</accession>
<evidence type="ECO:0008006" key="3">
    <source>
        <dbReference type="Google" id="ProtNLM"/>
    </source>
</evidence>
<evidence type="ECO:0000313" key="2">
    <source>
        <dbReference type="Proteomes" id="UP001501020"/>
    </source>
</evidence>
<reference evidence="2" key="1">
    <citation type="journal article" date="2019" name="Int. J. Syst. Evol. Microbiol.">
        <title>The Global Catalogue of Microorganisms (GCM) 10K type strain sequencing project: providing services to taxonomists for standard genome sequencing and annotation.</title>
        <authorList>
            <consortium name="The Broad Institute Genomics Platform"/>
            <consortium name="The Broad Institute Genome Sequencing Center for Infectious Disease"/>
            <person name="Wu L."/>
            <person name="Ma J."/>
        </authorList>
    </citation>
    <scope>NUCLEOTIDE SEQUENCE [LARGE SCALE GENOMIC DNA]</scope>
    <source>
        <strain evidence="2">JCM 13850</strain>
    </source>
</reference>
<dbReference type="RefSeq" id="WP_344279209.1">
    <property type="nucleotide sequence ID" value="NZ_BAAAMR010000100.1"/>
</dbReference>
<comment type="caution">
    <text evidence="1">The sequence shown here is derived from an EMBL/GenBank/DDBJ whole genome shotgun (WGS) entry which is preliminary data.</text>
</comment>
<name>A0ABP5M5R8_9ACTN</name>
<keyword evidence="2" id="KW-1185">Reference proteome</keyword>
<protein>
    <recommendedName>
        <fullName evidence="3">WXG100 family type VII secretion target</fullName>
    </recommendedName>
</protein>
<evidence type="ECO:0000313" key="1">
    <source>
        <dbReference type="EMBL" id="GAA2161704.1"/>
    </source>
</evidence>
<dbReference type="EMBL" id="BAAAMR010000100">
    <property type="protein sequence ID" value="GAA2161704.1"/>
    <property type="molecule type" value="Genomic_DNA"/>
</dbReference>
<organism evidence="1 2">
    <name type="scientific">Actinomadura napierensis</name>
    <dbReference type="NCBI Taxonomy" id="267854"/>
    <lineage>
        <taxon>Bacteria</taxon>
        <taxon>Bacillati</taxon>
        <taxon>Actinomycetota</taxon>
        <taxon>Actinomycetes</taxon>
        <taxon>Streptosporangiales</taxon>
        <taxon>Thermomonosporaceae</taxon>
        <taxon>Actinomadura</taxon>
    </lineage>
</organism>